<evidence type="ECO:0000256" key="10">
    <source>
        <dbReference type="RuleBase" id="RU361238"/>
    </source>
</evidence>
<evidence type="ECO:0000256" key="9">
    <source>
        <dbReference type="ARBA" id="ARBA00034075"/>
    </source>
</evidence>
<proteinExistence type="inferred from homology"/>
<dbReference type="SUPFAM" id="SSF53474">
    <property type="entry name" value="alpha/beta-Hydrolases"/>
    <property type="match status" value="1"/>
</dbReference>
<dbReference type="InterPro" id="IPR011118">
    <property type="entry name" value="Tannase/feruloyl_esterase"/>
</dbReference>
<keyword evidence="7" id="KW-0106">Calcium</keyword>
<dbReference type="Proteomes" id="UP000053477">
    <property type="component" value="Unassembled WGS sequence"/>
</dbReference>
<dbReference type="Pfam" id="PF07519">
    <property type="entry name" value="Tannase"/>
    <property type="match status" value="1"/>
</dbReference>
<keyword evidence="8" id="KW-1015">Disulfide bond</keyword>
<dbReference type="EMBL" id="KQ085933">
    <property type="protein sequence ID" value="KLO15212.1"/>
    <property type="molecule type" value="Genomic_DNA"/>
</dbReference>
<protein>
    <recommendedName>
        <fullName evidence="10">Carboxylic ester hydrolase</fullName>
        <ecNumber evidence="10">3.1.1.-</ecNumber>
    </recommendedName>
</protein>
<dbReference type="GO" id="GO:0045493">
    <property type="term" value="P:xylan catabolic process"/>
    <property type="evidence" value="ECO:0007669"/>
    <property type="project" value="UniProtKB-KW"/>
</dbReference>
<keyword evidence="4" id="KW-0479">Metal-binding</keyword>
<dbReference type="OrthoDB" id="3039123at2759"/>
<dbReference type="Gene3D" id="3.40.50.1820">
    <property type="entry name" value="alpha/beta hydrolase"/>
    <property type="match status" value="1"/>
</dbReference>
<evidence type="ECO:0000256" key="1">
    <source>
        <dbReference type="ARBA" id="ARBA00006249"/>
    </source>
</evidence>
<dbReference type="PANTHER" id="PTHR33938">
    <property type="entry name" value="FERULOYL ESTERASE B-RELATED"/>
    <property type="match status" value="1"/>
</dbReference>
<evidence type="ECO:0000256" key="6">
    <source>
        <dbReference type="ARBA" id="ARBA00022801"/>
    </source>
</evidence>
<accession>A0A0H2RUE0</accession>
<keyword evidence="6 10" id="KW-0378">Hydrolase</keyword>
<evidence type="ECO:0000256" key="3">
    <source>
        <dbReference type="ARBA" id="ARBA00022651"/>
    </source>
</evidence>
<evidence type="ECO:0000256" key="5">
    <source>
        <dbReference type="ARBA" id="ARBA00022729"/>
    </source>
</evidence>
<comment type="similarity">
    <text evidence="1 10">Belongs to the tannase family.</text>
</comment>
<gene>
    <name evidence="11" type="ORF">SCHPADRAFT_825112</name>
</gene>
<sequence length="544" mass="59616">MVNRTNSLWGAIRDNGAQLFFQASTLFNSFTLQDARDHHTSCSALQGLALTQDLTILNSTYYGEGLTGAPIQVVPSCQTPAFNLGAGDVTSPLCRVRFKIDTSETSVVNAEIWLPDNWNGRFLAVGNGGLGGCVDYRSLDYGSALGFATVGSNNGHDGGSGEAFFNSPEVVNDFAHRAIHVQTLAGKQIAQAYYGQSHEKSYYLGCSTGGRQGFMSAMRYPEDFDGIVAGSPAVNFNRLTGSGAMLARYVGAPNAIGDGNPSFIPKETWKFVSQEILRQCDELDGLKDGIITEPDLCDFQPERLLCNDAERVSEECLSVPQVEALKKIYSPLRDSNGNVLFSRYDPGSEGALFAFSNLFAGEMFPIASDWYKYVVYNNSDYDFRNFGVKDVEFGAEMDPGGIATFTGDMSAFKARGGKLLTYHGRSDELIPSGNSKALYDLVSRSLDLPSLDSFYRLFLVPGLDHCFWGKGATNFNQHDLTRGPEATRNLSSHNVLLALVDWVEKDDAPDVIVGTSMAGEERKHCRYPWRSVWDKESETFDCVL</sequence>
<keyword evidence="5" id="KW-0732">Signal</keyword>
<evidence type="ECO:0000313" key="11">
    <source>
        <dbReference type="EMBL" id="KLO15212.1"/>
    </source>
</evidence>
<evidence type="ECO:0000256" key="2">
    <source>
        <dbReference type="ARBA" id="ARBA00022487"/>
    </source>
</evidence>
<dbReference type="InParanoid" id="A0A0H2RUE0"/>
<name>A0A0H2RUE0_9AGAM</name>
<evidence type="ECO:0000256" key="7">
    <source>
        <dbReference type="ARBA" id="ARBA00022837"/>
    </source>
</evidence>
<dbReference type="InterPro" id="IPR029058">
    <property type="entry name" value="AB_hydrolase_fold"/>
</dbReference>
<dbReference type="GO" id="GO:0030600">
    <property type="term" value="F:feruloyl esterase activity"/>
    <property type="evidence" value="ECO:0007669"/>
    <property type="project" value="UniProtKB-EC"/>
</dbReference>
<dbReference type="STRING" id="27342.A0A0H2RUE0"/>
<evidence type="ECO:0000313" key="12">
    <source>
        <dbReference type="Proteomes" id="UP000053477"/>
    </source>
</evidence>
<dbReference type="PANTHER" id="PTHR33938:SF15">
    <property type="entry name" value="FERULOYL ESTERASE B-RELATED"/>
    <property type="match status" value="1"/>
</dbReference>
<reference evidence="11 12" key="1">
    <citation type="submission" date="2015-04" db="EMBL/GenBank/DDBJ databases">
        <title>Complete genome sequence of Schizopora paradoxa KUC8140, a cosmopolitan wood degrader in East Asia.</title>
        <authorList>
            <consortium name="DOE Joint Genome Institute"/>
            <person name="Min B."/>
            <person name="Park H."/>
            <person name="Jang Y."/>
            <person name="Kim J.-J."/>
            <person name="Kim K.H."/>
            <person name="Pangilinan J."/>
            <person name="Lipzen A."/>
            <person name="Riley R."/>
            <person name="Grigoriev I.V."/>
            <person name="Spatafora J.W."/>
            <person name="Choi I.-G."/>
        </authorList>
    </citation>
    <scope>NUCLEOTIDE SEQUENCE [LARGE SCALE GENOMIC DNA]</scope>
    <source>
        <strain evidence="11 12">KUC8140</strain>
    </source>
</reference>
<keyword evidence="2" id="KW-0719">Serine esterase</keyword>
<keyword evidence="12" id="KW-1185">Reference proteome</keyword>
<dbReference type="EC" id="3.1.1.-" evidence="10"/>
<comment type="catalytic activity">
    <reaction evidence="9">
        <text>feruloyl-polysaccharide + H2O = ferulate + polysaccharide.</text>
        <dbReference type="EC" id="3.1.1.73"/>
    </reaction>
</comment>
<keyword evidence="3" id="KW-0624">Polysaccharide degradation</keyword>
<dbReference type="GO" id="GO:0046872">
    <property type="term" value="F:metal ion binding"/>
    <property type="evidence" value="ECO:0007669"/>
    <property type="project" value="UniProtKB-KW"/>
</dbReference>
<keyword evidence="3" id="KW-0858">Xylan degradation</keyword>
<evidence type="ECO:0000256" key="4">
    <source>
        <dbReference type="ARBA" id="ARBA00022723"/>
    </source>
</evidence>
<keyword evidence="3" id="KW-0119">Carbohydrate metabolism</keyword>
<organism evidence="11 12">
    <name type="scientific">Schizopora paradoxa</name>
    <dbReference type="NCBI Taxonomy" id="27342"/>
    <lineage>
        <taxon>Eukaryota</taxon>
        <taxon>Fungi</taxon>
        <taxon>Dikarya</taxon>
        <taxon>Basidiomycota</taxon>
        <taxon>Agaricomycotina</taxon>
        <taxon>Agaricomycetes</taxon>
        <taxon>Hymenochaetales</taxon>
        <taxon>Schizoporaceae</taxon>
        <taxon>Schizopora</taxon>
    </lineage>
</organism>
<dbReference type="AlphaFoldDB" id="A0A0H2RUE0"/>
<evidence type="ECO:0000256" key="8">
    <source>
        <dbReference type="ARBA" id="ARBA00023157"/>
    </source>
</evidence>